<accession>A0ABP5EU42</accession>
<dbReference type="InterPro" id="IPR029043">
    <property type="entry name" value="GcvT/YgfZ_C"/>
</dbReference>
<dbReference type="SUPFAM" id="SSF101790">
    <property type="entry name" value="Aminomethyltransferase beta-barrel domain"/>
    <property type="match status" value="1"/>
</dbReference>
<dbReference type="InterPro" id="IPR006222">
    <property type="entry name" value="GCVT_N"/>
</dbReference>
<gene>
    <name evidence="6" type="ORF">GCM10009755_15750</name>
</gene>
<dbReference type="RefSeq" id="WP_344308566.1">
    <property type="nucleotide sequence ID" value="NZ_BAAANO010000014.1"/>
</dbReference>
<dbReference type="Gene3D" id="3.30.1360.120">
    <property type="entry name" value="Probable tRNA modification gtpase trme, domain 1"/>
    <property type="match status" value="1"/>
</dbReference>
<dbReference type="Pfam" id="PF16350">
    <property type="entry name" value="FAO_M"/>
    <property type="match status" value="1"/>
</dbReference>
<evidence type="ECO:0000259" key="2">
    <source>
        <dbReference type="Pfam" id="PF01266"/>
    </source>
</evidence>
<dbReference type="Pfam" id="PF01571">
    <property type="entry name" value="GCV_T"/>
    <property type="match status" value="1"/>
</dbReference>
<dbReference type="InterPro" id="IPR013977">
    <property type="entry name" value="GcvT_C"/>
</dbReference>
<dbReference type="InterPro" id="IPR032503">
    <property type="entry name" value="FAO_M"/>
</dbReference>
<dbReference type="EMBL" id="BAAANO010000014">
    <property type="protein sequence ID" value="GAA2006515.1"/>
    <property type="molecule type" value="Genomic_DNA"/>
</dbReference>
<dbReference type="SUPFAM" id="SSF51905">
    <property type="entry name" value="FAD/NAD(P)-binding domain"/>
    <property type="match status" value="1"/>
</dbReference>
<dbReference type="PANTHER" id="PTHR43757">
    <property type="entry name" value="AMINOMETHYLTRANSFERASE"/>
    <property type="match status" value="1"/>
</dbReference>
<evidence type="ECO:0000259" key="3">
    <source>
        <dbReference type="Pfam" id="PF01571"/>
    </source>
</evidence>
<proteinExistence type="inferred from homology"/>
<feature type="domain" description="Aminomethyltransferase C-terminal" evidence="4">
    <location>
        <begin position="738"/>
        <end position="815"/>
    </location>
</feature>
<dbReference type="Proteomes" id="UP001500755">
    <property type="component" value="Unassembled WGS sequence"/>
</dbReference>
<dbReference type="Pfam" id="PF01266">
    <property type="entry name" value="DAO"/>
    <property type="match status" value="1"/>
</dbReference>
<protein>
    <submittedName>
        <fullName evidence="6">FAD-dependent oxidoreductase</fullName>
    </submittedName>
</protein>
<dbReference type="Pfam" id="PF08669">
    <property type="entry name" value="GCV_T_C"/>
    <property type="match status" value="1"/>
</dbReference>
<dbReference type="Gene3D" id="3.30.70.1400">
    <property type="entry name" value="Aminomethyltransferase beta-barrel domains"/>
    <property type="match status" value="1"/>
</dbReference>
<evidence type="ECO:0000313" key="6">
    <source>
        <dbReference type="EMBL" id="GAA2006515.1"/>
    </source>
</evidence>
<comment type="caution">
    <text evidence="6">The sequence shown here is derived from an EMBL/GenBank/DDBJ whole genome shotgun (WGS) entry which is preliminary data.</text>
</comment>
<evidence type="ECO:0000256" key="1">
    <source>
        <dbReference type="ARBA" id="ARBA00008609"/>
    </source>
</evidence>
<evidence type="ECO:0000259" key="4">
    <source>
        <dbReference type="Pfam" id="PF08669"/>
    </source>
</evidence>
<feature type="domain" description="FAD dependent oxidoreductase central" evidence="5">
    <location>
        <begin position="373"/>
        <end position="428"/>
    </location>
</feature>
<evidence type="ECO:0000259" key="5">
    <source>
        <dbReference type="Pfam" id="PF16350"/>
    </source>
</evidence>
<dbReference type="SUPFAM" id="SSF54373">
    <property type="entry name" value="FAD-linked reductases, C-terminal domain"/>
    <property type="match status" value="1"/>
</dbReference>
<dbReference type="Gene3D" id="3.50.50.60">
    <property type="entry name" value="FAD/NAD(P)-binding domain"/>
    <property type="match status" value="1"/>
</dbReference>
<dbReference type="InterPro" id="IPR006076">
    <property type="entry name" value="FAD-dep_OxRdtase"/>
</dbReference>
<feature type="domain" description="GCVT N-terminal" evidence="3">
    <location>
        <begin position="430"/>
        <end position="719"/>
    </location>
</feature>
<reference evidence="7" key="1">
    <citation type="journal article" date="2019" name="Int. J. Syst. Evol. Microbiol.">
        <title>The Global Catalogue of Microorganisms (GCM) 10K type strain sequencing project: providing services to taxonomists for standard genome sequencing and annotation.</title>
        <authorList>
            <consortium name="The Broad Institute Genomics Platform"/>
            <consortium name="The Broad Institute Genome Sequencing Center for Infectious Disease"/>
            <person name="Wu L."/>
            <person name="Ma J."/>
        </authorList>
    </citation>
    <scope>NUCLEOTIDE SEQUENCE [LARGE SCALE GENOMIC DNA]</scope>
    <source>
        <strain evidence="7">JCM 14546</strain>
    </source>
</reference>
<keyword evidence="7" id="KW-1185">Reference proteome</keyword>
<evidence type="ECO:0000313" key="7">
    <source>
        <dbReference type="Proteomes" id="UP001500755"/>
    </source>
</evidence>
<dbReference type="PANTHER" id="PTHR43757:SF2">
    <property type="entry name" value="AMINOMETHYLTRANSFERASE, MITOCHONDRIAL"/>
    <property type="match status" value="1"/>
</dbReference>
<organism evidence="6 7">
    <name type="scientific">Brevibacterium samyangense</name>
    <dbReference type="NCBI Taxonomy" id="366888"/>
    <lineage>
        <taxon>Bacteria</taxon>
        <taxon>Bacillati</taxon>
        <taxon>Actinomycetota</taxon>
        <taxon>Actinomycetes</taxon>
        <taxon>Micrococcales</taxon>
        <taxon>Brevibacteriaceae</taxon>
        <taxon>Brevibacterium</taxon>
    </lineage>
</organism>
<dbReference type="Gene3D" id="2.40.30.110">
    <property type="entry name" value="Aminomethyltransferase beta-barrel domains"/>
    <property type="match status" value="1"/>
</dbReference>
<dbReference type="Gene3D" id="3.30.9.10">
    <property type="entry name" value="D-Amino Acid Oxidase, subunit A, domain 2"/>
    <property type="match status" value="1"/>
</dbReference>
<feature type="domain" description="FAD dependent oxidoreductase" evidence="2">
    <location>
        <begin position="6"/>
        <end position="370"/>
    </location>
</feature>
<name>A0ABP5EU42_9MICO</name>
<comment type="similarity">
    <text evidence="1">Belongs to the GcvT family.</text>
</comment>
<dbReference type="SUPFAM" id="SSF103025">
    <property type="entry name" value="Folate-binding domain"/>
    <property type="match status" value="1"/>
</dbReference>
<dbReference type="InterPro" id="IPR036188">
    <property type="entry name" value="FAD/NAD-bd_sf"/>
</dbReference>
<sequence length="823" mass="90081">MASHPRIVVIGAGIVGTNLADELVSRGHTDITVIEQGPLDLPGGSTSHAPGLVFQTNPDRTMTRFAQYTIDKLLSLDAFDQVGGLELATTPERLDDLHRKAGYAQSWGVPDARVIGPEECLELYPHLDVSDVLGGFHTPTDGLAFATKAVDALVARTRAAGVTYLDRTPVTGIVREGRRITGVETPNGVVEADVVVSCAGFWGVEVGAMADTAVPLLPLAHQFAWTTPVPHLDGVHAHPRGATLPILRHQDQDLYYREWGDHYGIGSYRHRPMPVRAADLGPTPAHVDDANMPSSLTFTPEDFAGPWEESRKLLPFLRDVEIDHGINGIMSFTPDGGPLMGQSRHLDGFWVAEAVWVTHSAGVARAMAELLTTGRSELDLSHCDINRFDEFQLSPQYVESTASRQFVEVYDVLHPHQQREEPRELRVSPFHDRQQELGAVFLEHGGWERAHWYESNGALLPDLPEEWREPERDAWTAMFHSPIAAVEAWRTRTAVALYDMTQLRRLEVSGPGALTLLERLTTGKMAKSVGAVTYTLFLDEAGGITSDVTVARLGEDLFQIGANGAVDTVYLEREAAALRAEDPTQVVTIRDTTGGTCCIGLWGPLARDVVEKLTEDDFSHEGLGYFRGRSAFLGGIPVTALRLSYVGELGWEIYTSAEHGRKLWDLLWEAGQEFGIIAAGRAAFNSLRLEKGYRSFGADMTSEHDPYEASIGFAVKMTKPEFRGRAALEAKGTEPATRLRCLTVDDGRTVLMGKEPVFVDGTAAGYVTSAAYGYTVGRPVAYAHLPSSVAEGDTVEVEYTGRRITATVVAEPLVDPEMTRIRR</sequence>
<dbReference type="InterPro" id="IPR027266">
    <property type="entry name" value="TrmE/GcvT-like"/>
</dbReference>
<dbReference type="InterPro" id="IPR028896">
    <property type="entry name" value="GcvT/YgfZ/DmdA"/>
</dbReference>